<protein>
    <recommendedName>
        <fullName evidence="5">aldehyde dehydrogenase (NAD(+))</fullName>
        <ecNumber evidence="5">1.2.1.3</ecNumber>
    </recommendedName>
</protein>
<feature type="domain" description="Aldehyde dehydrogenase" evidence="8">
    <location>
        <begin position="43"/>
        <end position="500"/>
    </location>
</feature>
<dbReference type="InterPro" id="IPR016163">
    <property type="entry name" value="Ald_DH_C"/>
</dbReference>
<evidence type="ECO:0000256" key="2">
    <source>
        <dbReference type="ARBA" id="ARBA00011881"/>
    </source>
</evidence>
<dbReference type="InterPro" id="IPR016161">
    <property type="entry name" value="Ald_DH/histidinol_DH"/>
</dbReference>
<name>A0ABQ7JD28_9APIC</name>
<dbReference type="Proteomes" id="UP000823046">
    <property type="component" value="Unassembled WGS sequence"/>
</dbReference>
<keyword evidence="4" id="KW-0520">NAD</keyword>
<feature type="active site" evidence="6">
    <location>
        <position position="276"/>
    </location>
</feature>
<comment type="similarity">
    <text evidence="1 7">Belongs to the aldehyde dehydrogenase family.</text>
</comment>
<comment type="subunit">
    <text evidence="2">Homotetramer.</text>
</comment>
<keyword evidence="10" id="KW-1185">Reference proteome</keyword>
<dbReference type="Gene3D" id="3.40.309.10">
    <property type="entry name" value="Aldehyde Dehydrogenase, Chain A, domain 2"/>
    <property type="match status" value="1"/>
</dbReference>
<dbReference type="PANTHER" id="PTHR43521">
    <property type="entry name" value="ALPHA-AMINOADIPIC SEMIALDEHYDE DEHYDROGENASE"/>
    <property type="match status" value="1"/>
</dbReference>
<organism evidence="9 10">
    <name type="scientific">Cardiosporidium cionae</name>
    <dbReference type="NCBI Taxonomy" id="476202"/>
    <lineage>
        <taxon>Eukaryota</taxon>
        <taxon>Sar</taxon>
        <taxon>Alveolata</taxon>
        <taxon>Apicomplexa</taxon>
        <taxon>Aconoidasida</taxon>
        <taxon>Nephromycida</taxon>
        <taxon>Cardiosporidium</taxon>
    </lineage>
</organism>
<dbReference type="InterPro" id="IPR029510">
    <property type="entry name" value="Ald_DH_CS_GLU"/>
</dbReference>
<evidence type="ECO:0000313" key="9">
    <source>
        <dbReference type="EMBL" id="KAF8821530.1"/>
    </source>
</evidence>
<proteinExistence type="inferred from homology"/>
<evidence type="ECO:0000313" key="10">
    <source>
        <dbReference type="Proteomes" id="UP000823046"/>
    </source>
</evidence>
<dbReference type="SUPFAM" id="SSF53720">
    <property type="entry name" value="ALDH-like"/>
    <property type="match status" value="1"/>
</dbReference>
<sequence length="521" mass="55524">MASSHYDFSQFGLKQDPAKNTLVCAEGNTFATSGVSSTDNVLSFTSTNPSNNTALGTVYVAANSSNRLEEVICRAQAAAPIWASTTTPARAEFIRKLGNKLRLHLPALGDLLSQEVGKINSEALGEIQEFIDICDYAAGLGRTIDGKVLPSERPGHVLIERWHPLGIVGIISAFNFPVAVFGWNAAIAFICGNCVIWKPSPRTPLISVAIAHLIAEVLREENLPQGLFHCLVGPNELGELMSKDSRIPLISFTGSTTVGRLVSKWVNERFGKILLELGGNSASIIMPDADLDLAVKGSAFAAVGTAGQRCTSLRRLIIHSSIYTKVVERLIKAYDNVVIGSAANPETLCGPLQSAEARDNFLKEIKQIKSLGGKILCGGVAATNVGDGFFVKPTIVEIDSDAPILKKEIFAPILYVLKFSTLDEAIKINNSVPQGLSSSIYTKNIGNVFSWIGPLGSDCGLVNVNVGPSGAEIGGAFGGEKETGGGRESGSDAWKQYMRRITVTINFSDSLPLAQGVEFDV</sequence>
<dbReference type="EC" id="1.2.1.3" evidence="5"/>
<dbReference type="PROSITE" id="PS00687">
    <property type="entry name" value="ALDEHYDE_DEHYDR_GLU"/>
    <property type="match status" value="1"/>
</dbReference>
<dbReference type="CDD" id="cd07130">
    <property type="entry name" value="ALDH_F7_AASADH"/>
    <property type="match status" value="1"/>
</dbReference>
<dbReference type="Pfam" id="PF00171">
    <property type="entry name" value="Aldedh"/>
    <property type="match status" value="1"/>
</dbReference>
<accession>A0ABQ7JD28</accession>
<evidence type="ECO:0000256" key="6">
    <source>
        <dbReference type="PROSITE-ProRule" id="PRU10007"/>
    </source>
</evidence>
<keyword evidence="3 7" id="KW-0560">Oxidoreductase</keyword>
<evidence type="ECO:0000256" key="7">
    <source>
        <dbReference type="RuleBase" id="RU003345"/>
    </source>
</evidence>
<dbReference type="EMBL" id="JADAQX010000168">
    <property type="protein sequence ID" value="KAF8821530.1"/>
    <property type="molecule type" value="Genomic_DNA"/>
</dbReference>
<dbReference type="PANTHER" id="PTHR43521:SF1">
    <property type="entry name" value="ALPHA-AMINOADIPIC SEMIALDEHYDE DEHYDROGENASE"/>
    <property type="match status" value="1"/>
</dbReference>
<reference evidence="9 10" key="1">
    <citation type="journal article" date="2020" name="bioRxiv">
        <title>Metabolic contributions of an alphaproteobacterial endosymbiont in the apicomplexan Cardiosporidium cionae.</title>
        <authorList>
            <person name="Hunter E.S."/>
            <person name="Paight C.J."/>
            <person name="Lane C.E."/>
        </authorList>
    </citation>
    <scope>NUCLEOTIDE SEQUENCE [LARGE SCALE GENOMIC DNA]</scope>
    <source>
        <strain evidence="9">ESH_2018</strain>
    </source>
</reference>
<gene>
    <name evidence="9" type="ORF">IE077_000259</name>
</gene>
<evidence type="ECO:0000256" key="3">
    <source>
        <dbReference type="ARBA" id="ARBA00023002"/>
    </source>
</evidence>
<comment type="caution">
    <text evidence="9">The sequence shown here is derived from an EMBL/GenBank/DDBJ whole genome shotgun (WGS) entry which is preliminary data.</text>
</comment>
<dbReference type="InterPro" id="IPR015590">
    <property type="entry name" value="Aldehyde_DH_dom"/>
</dbReference>
<evidence type="ECO:0000259" key="8">
    <source>
        <dbReference type="Pfam" id="PF00171"/>
    </source>
</evidence>
<evidence type="ECO:0000256" key="1">
    <source>
        <dbReference type="ARBA" id="ARBA00009986"/>
    </source>
</evidence>
<dbReference type="Gene3D" id="3.40.605.10">
    <property type="entry name" value="Aldehyde Dehydrogenase, Chain A, domain 1"/>
    <property type="match status" value="1"/>
</dbReference>
<dbReference type="InterPro" id="IPR016162">
    <property type="entry name" value="Ald_DH_N"/>
</dbReference>
<evidence type="ECO:0000256" key="5">
    <source>
        <dbReference type="ARBA" id="ARBA00024226"/>
    </source>
</evidence>
<evidence type="ECO:0000256" key="4">
    <source>
        <dbReference type="ARBA" id="ARBA00023027"/>
    </source>
</evidence>
<dbReference type="InterPro" id="IPR044638">
    <property type="entry name" value="ALDH7A1-like"/>
</dbReference>